<keyword evidence="3 5" id="KW-0663">Pyridoxal phosphate</keyword>
<accession>A0A285R311</accession>
<evidence type="ECO:0000313" key="11">
    <source>
        <dbReference type="Proteomes" id="UP000219494"/>
    </source>
</evidence>
<evidence type="ECO:0000256" key="5">
    <source>
        <dbReference type="HAMAP-Rule" id="MF_02120"/>
    </source>
</evidence>
<dbReference type="PROSITE" id="PS00878">
    <property type="entry name" value="ODR_DC_2_1"/>
    <property type="match status" value="1"/>
</dbReference>
<dbReference type="InterPro" id="IPR009006">
    <property type="entry name" value="Ala_racemase/Decarboxylase_C"/>
</dbReference>
<dbReference type="PRINTS" id="PR01181">
    <property type="entry name" value="DAPDCRBXLASE"/>
</dbReference>
<comment type="pathway">
    <text evidence="5 8">Amino-acid biosynthesis; L-lysine biosynthesis via DAP pathway; L-lysine from DL-2,6-diaminopimelate: step 1/1.</text>
</comment>
<dbReference type="Pfam" id="PF02784">
    <property type="entry name" value="Orn_Arg_deC_N"/>
    <property type="match status" value="1"/>
</dbReference>
<dbReference type="Gene3D" id="2.40.37.10">
    <property type="entry name" value="Lyase, Ornithine Decarboxylase, Chain A, domain 1"/>
    <property type="match status" value="1"/>
</dbReference>
<keyword evidence="5" id="KW-0028">Amino-acid biosynthesis</keyword>
<dbReference type="SUPFAM" id="SSF51419">
    <property type="entry name" value="PLP-binding barrel"/>
    <property type="match status" value="1"/>
</dbReference>
<dbReference type="InterPro" id="IPR002986">
    <property type="entry name" value="DAP_deCOOHase_LysA"/>
</dbReference>
<dbReference type="Proteomes" id="UP000219494">
    <property type="component" value="Unassembled WGS sequence"/>
</dbReference>
<dbReference type="HAMAP" id="MF_02120">
    <property type="entry name" value="LysA"/>
    <property type="match status" value="1"/>
</dbReference>
<feature type="binding site" evidence="5">
    <location>
        <position position="384"/>
    </location>
    <ligand>
        <name>substrate</name>
    </ligand>
</feature>
<comment type="catalytic activity">
    <reaction evidence="5 8">
        <text>meso-2,6-diaminopimelate + H(+) = L-lysine + CO2</text>
        <dbReference type="Rhea" id="RHEA:15101"/>
        <dbReference type="ChEBI" id="CHEBI:15378"/>
        <dbReference type="ChEBI" id="CHEBI:16526"/>
        <dbReference type="ChEBI" id="CHEBI:32551"/>
        <dbReference type="ChEBI" id="CHEBI:57791"/>
        <dbReference type="EC" id="4.1.1.20"/>
    </reaction>
</comment>
<feature type="binding site" evidence="5">
    <location>
        <position position="384"/>
    </location>
    <ligand>
        <name>pyridoxal 5'-phosphate</name>
        <dbReference type="ChEBI" id="CHEBI:597326"/>
    </ligand>
</feature>
<dbReference type="GO" id="GO:0009089">
    <property type="term" value="P:lysine biosynthetic process via diaminopimelate"/>
    <property type="evidence" value="ECO:0007669"/>
    <property type="project" value="UniProtKB-UniRule"/>
</dbReference>
<feature type="binding site" evidence="5">
    <location>
        <position position="326"/>
    </location>
    <ligand>
        <name>substrate</name>
    </ligand>
</feature>
<feature type="active site" description="Proton donor" evidence="7">
    <location>
        <position position="355"/>
    </location>
</feature>
<keyword evidence="11" id="KW-1185">Reference proteome</keyword>
<evidence type="ECO:0000256" key="3">
    <source>
        <dbReference type="ARBA" id="ARBA00022898"/>
    </source>
</evidence>
<feature type="domain" description="Orn/DAP/Arg decarboxylase 2 N-terminal" evidence="9">
    <location>
        <begin position="54"/>
        <end position="293"/>
    </location>
</feature>
<feature type="binding site" evidence="5">
    <location>
        <position position="330"/>
    </location>
    <ligand>
        <name>substrate</name>
    </ligand>
</feature>
<evidence type="ECO:0000256" key="1">
    <source>
        <dbReference type="ARBA" id="ARBA00001933"/>
    </source>
</evidence>
<dbReference type="InterPro" id="IPR029066">
    <property type="entry name" value="PLP-binding_barrel"/>
</dbReference>
<evidence type="ECO:0000256" key="7">
    <source>
        <dbReference type="PIRSR" id="PIRSR600183-50"/>
    </source>
</evidence>
<dbReference type="GO" id="GO:0008836">
    <property type="term" value="F:diaminopimelate decarboxylase activity"/>
    <property type="evidence" value="ECO:0007669"/>
    <property type="project" value="UniProtKB-UniRule"/>
</dbReference>
<organism evidence="10 11">
    <name type="scientific">Sphingomonas guangdongensis</name>
    <dbReference type="NCBI Taxonomy" id="1141890"/>
    <lineage>
        <taxon>Bacteria</taxon>
        <taxon>Pseudomonadati</taxon>
        <taxon>Pseudomonadota</taxon>
        <taxon>Alphaproteobacteria</taxon>
        <taxon>Sphingomonadales</taxon>
        <taxon>Sphingomonadaceae</taxon>
        <taxon>Sphingomonas</taxon>
    </lineage>
</organism>
<evidence type="ECO:0000313" key="10">
    <source>
        <dbReference type="EMBL" id="SOB88264.1"/>
    </source>
</evidence>
<dbReference type="InterPro" id="IPR022644">
    <property type="entry name" value="De-COase2_N"/>
</dbReference>
<dbReference type="Gene3D" id="3.20.20.10">
    <property type="entry name" value="Alanine racemase"/>
    <property type="match status" value="1"/>
</dbReference>
<dbReference type="FunFam" id="3.20.20.10:FF:000003">
    <property type="entry name" value="Diaminopimelate decarboxylase"/>
    <property type="match status" value="1"/>
</dbReference>
<dbReference type="NCBIfam" id="TIGR01048">
    <property type="entry name" value="lysA"/>
    <property type="match status" value="1"/>
</dbReference>
<name>A0A285R311_9SPHN</name>
<dbReference type="InterPro" id="IPR022653">
    <property type="entry name" value="De-COase2_pyr-phos_BS"/>
</dbReference>
<dbReference type="CDD" id="cd06828">
    <property type="entry name" value="PLPDE_III_DapDC"/>
    <property type="match status" value="1"/>
</dbReference>
<feature type="binding site" evidence="5">
    <location>
        <position position="356"/>
    </location>
    <ligand>
        <name>substrate</name>
    </ligand>
</feature>
<dbReference type="PANTHER" id="PTHR43727:SF2">
    <property type="entry name" value="GROUP IV DECARBOXYLASE"/>
    <property type="match status" value="1"/>
</dbReference>
<dbReference type="PANTHER" id="PTHR43727">
    <property type="entry name" value="DIAMINOPIMELATE DECARBOXYLASE"/>
    <property type="match status" value="1"/>
</dbReference>
<sequence length="422" mass="44852">MTGMAQDSMATGPRFFDYRNGTLFAEDVSLTRIAEAVGTPVHVYSAGALRHAADEFRAAVRHLPGARTAFAVKANPNTAVLRLLAERGYGADIVSGGELRRALDAGMEPAGIVFSGVGKTDRELSDALEARIGQFNLELEEEGEVLARLAHGRGVRAPSLLRVNPDVDAGTHGKISTGKRENKFGVAIAEAPAMYDRLAQLDGLDLRGVALHIGSQLSDLAPLEAAYRRIGELVFELRRRGHTITRVDLGGGLGIPYHLQDRVPSPAAYGAMVARVTREWNVGLTFEPGRVVAGAAGILLTRVIWVKLGATHPFIIVDAAMNDLARPALYGAHHRFSAVSAGRESMEATIAGPVCETGDTFGVGQAIDRVRRGDLAVFHTTGAYGAAMASSYNCRPLSPQVLVDGADFTVVGDRMLPAELVA</sequence>
<dbReference type="PROSITE" id="PS00879">
    <property type="entry name" value="ODR_DC_2_2"/>
    <property type="match status" value="1"/>
</dbReference>
<dbReference type="InterPro" id="IPR022657">
    <property type="entry name" value="De-COase2_CS"/>
</dbReference>
<dbReference type="PRINTS" id="PR01179">
    <property type="entry name" value="ODADCRBXLASE"/>
</dbReference>
<dbReference type="GO" id="GO:0030170">
    <property type="term" value="F:pyridoxal phosphate binding"/>
    <property type="evidence" value="ECO:0007669"/>
    <property type="project" value="UniProtKB-UniRule"/>
</dbReference>
<comment type="cofactor">
    <cofactor evidence="1 5 7 8">
        <name>pyridoxal 5'-phosphate</name>
        <dbReference type="ChEBI" id="CHEBI:597326"/>
    </cofactor>
</comment>
<keyword evidence="4 5" id="KW-0456">Lyase</keyword>
<dbReference type="EC" id="4.1.1.20" evidence="5 6"/>
<comment type="subunit">
    <text evidence="5">Homodimer.</text>
</comment>
<dbReference type="EMBL" id="OBMI01000004">
    <property type="protein sequence ID" value="SOB88264.1"/>
    <property type="molecule type" value="Genomic_DNA"/>
</dbReference>
<dbReference type="AlphaFoldDB" id="A0A285R311"/>
<dbReference type="InterPro" id="IPR000183">
    <property type="entry name" value="Orn/DAP/Arg_de-COase"/>
</dbReference>
<evidence type="ECO:0000256" key="4">
    <source>
        <dbReference type="ARBA" id="ARBA00023239"/>
    </source>
</evidence>
<gene>
    <name evidence="5" type="primary">lysA</name>
    <name evidence="10" type="ORF">SAMN06297144_3412</name>
</gene>
<comment type="similarity">
    <text evidence="5">Belongs to the Orn/Lys/Arg decarboxylase class-II family. LysA subfamily.</text>
</comment>
<feature type="binding site" evidence="5">
    <location>
        <begin position="287"/>
        <end position="290"/>
    </location>
    <ligand>
        <name>pyridoxal 5'-phosphate</name>
        <dbReference type="ChEBI" id="CHEBI:597326"/>
    </ligand>
</feature>
<feature type="binding site" evidence="5">
    <location>
        <position position="290"/>
    </location>
    <ligand>
        <name>substrate</name>
    </ligand>
</feature>
<evidence type="ECO:0000256" key="6">
    <source>
        <dbReference type="NCBIfam" id="TIGR01048"/>
    </source>
</evidence>
<feature type="modified residue" description="N6-(pyridoxal phosphate)lysine" evidence="5 7">
    <location>
        <position position="73"/>
    </location>
</feature>
<evidence type="ECO:0000256" key="8">
    <source>
        <dbReference type="RuleBase" id="RU003738"/>
    </source>
</evidence>
<comment type="function">
    <text evidence="5">Specifically catalyzes the decarboxylation of meso-diaminopimelate (meso-DAP) to L-lysine.</text>
</comment>
<protein>
    <recommendedName>
        <fullName evidence="5 6">Diaminopimelate decarboxylase</fullName>
        <shortName evidence="5">DAP decarboxylase</shortName>
        <shortName evidence="5">DAPDC</shortName>
        <ecNumber evidence="5 6">4.1.1.20</ecNumber>
    </recommendedName>
</protein>
<keyword evidence="2 5" id="KW-0210">Decarboxylase</keyword>
<keyword evidence="5 8" id="KW-0457">Lysine biosynthesis</keyword>
<dbReference type="SUPFAM" id="SSF50621">
    <property type="entry name" value="Alanine racemase C-terminal domain-like"/>
    <property type="match status" value="1"/>
</dbReference>
<evidence type="ECO:0000256" key="2">
    <source>
        <dbReference type="ARBA" id="ARBA00022793"/>
    </source>
</evidence>
<proteinExistence type="inferred from homology"/>
<feature type="binding site" evidence="5">
    <location>
        <position position="252"/>
    </location>
    <ligand>
        <name>pyridoxal 5'-phosphate</name>
        <dbReference type="ChEBI" id="CHEBI:597326"/>
    </ligand>
</feature>
<evidence type="ECO:0000259" key="9">
    <source>
        <dbReference type="Pfam" id="PF02784"/>
    </source>
</evidence>
<dbReference type="UniPathway" id="UPA00034">
    <property type="reaction ID" value="UER00027"/>
</dbReference>
<reference evidence="10 11" key="1">
    <citation type="submission" date="2017-07" db="EMBL/GenBank/DDBJ databases">
        <authorList>
            <person name="Sun Z.S."/>
            <person name="Albrecht U."/>
            <person name="Echele G."/>
            <person name="Lee C.C."/>
        </authorList>
    </citation>
    <scope>NUCLEOTIDE SEQUENCE [LARGE SCALE GENOMIC DNA]</scope>
    <source>
        <strain evidence="10 11">CGMCC 1.12672</strain>
    </source>
</reference>